<reference evidence="7 8" key="1">
    <citation type="submission" date="2021-03" db="EMBL/GenBank/DDBJ databases">
        <title>Sequencing the genomes of 1000 actinobacteria strains.</title>
        <authorList>
            <person name="Klenk H.-P."/>
        </authorList>
    </citation>
    <scope>NUCLEOTIDE SEQUENCE [LARGE SCALE GENOMIC DNA]</scope>
    <source>
        <strain evidence="7 8">DSM 45516</strain>
    </source>
</reference>
<evidence type="ECO:0000256" key="5">
    <source>
        <dbReference type="SAM" id="SignalP"/>
    </source>
</evidence>
<organism evidence="7 8">
    <name type="scientific">Nocardia goodfellowii</name>
    <dbReference type="NCBI Taxonomy" id="882446"/>
    <lineage>
        <taxon>Bacteria</taxon>
        <taxon>Bacillati</taxon>
        <taxon>Actinomycetota</taxon>
        <taxon>Actinomycetes</taxon>
        <taxon>Mycobacteriales</taxon>
        <taxon>Nocardiaceae</taxon>
        <taxon>Nocardia</taxon>
    </lineage>
</organism>
<dbReference type="RefSeq" id="WP_209896683.1">
    <property type="nucleotide sequence ID" value="NZ_JAGGMR010000001.1"/>
</dbReference>
<protein>
    <submittedName>
        <fullName evidence="7">Polar amino acid transport system substrate-binding protein</fullName>
    </submittedName>
</protein>
<dbReference type="SMART" id="SM00062">
    <property type="entry name" value="PBPb"/>
    <property type="match status" value="1"/>
</dbReference>
<evidence type="ECO:0000256" key="3">
    <source>
        <dbReference type="ARBA" id="ARBA00022729"/>
    </source>
</evidence>
<keyword evidence="3 5" id="KW-0732">Signal</keyword>
<keyword evidence="8" id="KW-1185">Reference proteome</keyword>
<dbReference type="InterPro" id="IPR051455">
    <property type="entry name" value="Bact_solute-bind_prot3"/>
</dbReference>
<evidence type="ECO:0000256" key="4">
    <source>
        <dbReference type="SAM" id="MobiDB-lite"/>
    </source>
</evidence>
<feature type="compositionally biased region" description="Polar residues" evidence="4">
    <location>
        <begin position="43"/>
        <end position="58"/>
    </location>
</feature>
<dbReference type="PANTHER" id="PTHR30085:SF6">
    <property type="entry name" value="ABC TRANSPORTER GLUTAMINE-BINDING PROTEIN GLNH"/>
    <property type="match status" value="1"/>
</dbReference>
<accession>A0ABS4QNZ0</accession>
<gene>
    <name evidence="7" type="ORF">BJ987_006330</name>
</gene>
<evidence type="ECO:0000259" key="6">
    <source>
        <dbReference type="SMART" id="SM00062"/>
    </source>
</evidence>
<proteinExistence type="inferred from homology"/>
<comment type="caution">
    <text evidence="7">The sequence shown here is derived from an EMBL/GenBank/DDBJ whole genome shotgun (WGS) entry which is preliminary data.</text>
</comment>
<dbReference type="Proteomes" id="UP001519325">
    <property type="component" value="Unassembled WGS sequence"/>
</dbReference>
<evidence type="ECO:0000313" key="7">
    <source>
        <dbReference type="EMBL" id="MBP2193429.1"/>
    </source>
</evidence>
<evidence type="ECO:0000313" key="8">
    <source>
        <dbReference type="Proteomes" id="UP001519325"/>
    </source>
</evidence>
<feature type="domain" description="Solute-binding protein family 3/N-terminal" evidence="6">
    <location>
        <begin position="87"/>
        <end position="309"/>
    </location>
</feature>
<dbReference type="PANTHER" id="PTHR30085">
    <property type="entry name" value="AMINO ACID ABC TRANSPORTER PERMEASE"/>
    <property type="match status" value="1"/>
</dbReference>
<comment type="similarity">
    <text evidence="1">Belongs to the bacterial solute-binding protein 3 family.</text>
</comment>
<keyword evidence="2" id="KW-0813">Transport</keyword>
<dbReference type="EMBL" id="JAGGMR010000001">
    <property type="protein sequence ID" value="MBP2193429.1"/>
    <property type="molecule type" value="Genomic_DNA"/>
</dbReference>
<dbReference type="Pfam" id="PF00497">
    <property type="entry name" value="SBP_bac_3"/>
    <property type="match status" value="1"/>
</dbReference>
<dbReference type="InterPro" id="IPR001638">
    <property type="entry name" value="Solute-binding_3/MltF_N"/>
</dbReference>
<evidence type="ECO:0000256" key="2">
    <source>
        <dbReference type="ARBA" id="ARBA00022448"/>
    </source>
</evidence>
<dbReference type="CDD" id="cd13690">
    <property type="entry name" value="PBP2_GluB"/>
    <property type="match status" value="1"/>
</dbReference>
<sequence>MRSMGVALLVAVSAVVAGCDSGPPASTGVTVGPVQPMPPRAQEITSAPNQRGDQSCDATASLRPGGLPPRGAMPAGSSMAQIVANGRVRVGVAQDAYLFGFRNPRTGALEGFDIDIAKEIARDLFGDPTKIDLVPLSSPERIPALRSGRVDLVVNNFSTTCERDKEIDFSSVYYVSEQKVLVVGSSGIKSVEDLAGKRACSVTGTTSVEPLLAQRTPPSVIGMQTWTDCLVALQQGAADAISTDAPILHGLALQDNNLVVVGTPMAFDSYAIGLPDGKTDLVRFVNASLDRIRADGTWQTLYAKHLSLLGPSPGPPAPKYKD</sequence>
<feature type="region of interest" description="Disordered" evidence="4">
    <location>
        <begin position="22"/>
        <end position="74"/>
    </location>
</feature>
<dbReference type="PROSITE" id="PS51257">
    <property type="entry name" value="PROKAR_LIPOPROTEIN"/>
    <property type="match status" value="1"/>
</dbReference>
<evidence type="ECO:0000256" key="1">
    <source>
        <dbReference type="ARBA" id="ARBA00010333"/>
    </source>
</evidence>
<dbReference type="SUPFAM" id="SSF53850">
    <property type="entry name" value="Periplasmic binding protein-like II"/>
    <property type="match status" value="1"/>
</dbReference>
<feature type="chain" id="PRO_5046149950" evidence="5">
    <location>
        <begin position="18"/>
        <end position="322"/>
    </location>
</feature>
<feature type="signal peptide" evidence="5">
    <location>
        <begin position="1"/>
        <end position="17"/>
    </location>
</feature>
<dbReference type="Gene3D" id="3.40.190.10">
    <property type="entry name" value="Periplasmic binding protein-like II"/>
    <property type="match status" value="2"/>
</dbReference>
<name>A0ABS4QNZ0_9NOCA</name>